<dbReference type="EMBL" id="CP017599">
    <property type="protein sequence ID" value="AOX00124.1"/>
    <property type="molecule type" value="Genomic_DNA"/>
</dbReference>
<evidence type="ECO:0008006" key="3">
    <source>
        <dbReference type="Google" id="ProtNLM"/>
    </source>
</evidence>
<evidence type="ECO:0000313" key="1">
    <source>
        <dbReference type="EMBL" id="AOX00124.1"/>
    </source>
</evidence>
<organism evidence="1 2">
    <name type="scientific">Moorena producens PAL-8-15-08-1</name>
    <dbReference type="NCBI Taxonomy" id="1458985"/>
    <lineage>
        <taxon>Bacteria</taxon>
        <taxon>Bacillati</taxon>
        <taxon>Cyanobacteriota</taxon>
        <taxon>Cyanophyceae</taxon>
        <taxon>Coleofasciculales</taxon>
        <taxon>Coleofasciculaceae</taxon>
        <taxon>Moorena</taxon>
    </lineage>
</organism>
<protein>
    <recommendedName>
        <fullName evidence="3">ATPase involved in DNA repair</fullName>
    </recommendedName>
</protein>
<name>A0A1D8TRB0_9CYAN</name>
<accession>A0A1D8TRB0</accession>
<gene>
    <name evidence="1" type="ORF">BJP34_12300</name>
</gene>
<dbReference type="KEGG" id="mpro:BJP34_12300"/>
<evidence type="ECO:0000313" key="2">
    <source>
        <dbReference type="Proteomes" id="UP000177870"/>
    </source>
</evidence>
<reference evidence="2" key="1">
    <citation type="submission" date="2016-10" db="EMBL/GenBank/DDBJ databases">
        <title>Comparative genomics uncovers the prolific and rare metabolic potential of the cyanobacterial genus Moorea.</title>
        <authorList>
            <person name="Leao T."/>
            <person name="Castelao G."/>
            <person name="Korobeynikov A."/>
            <person name="Monroe E.A."/>
            <person name="Podell S."/>
            <person name="Glukhov E."/>
            <person name="Allen E."/>
            <person name="Gerwick W.H."/>
            <person name="Gerwick L."/>
        </authorList>
    </citation>
    <scope>NUCLEOTIDE SEQUENCE [LARGE SCALE GENOMIC DNA]</scope>
    <source>
        <strain evidence="2">PAL-8-15-08-1</strain>
    </source>
</reference>
<sequence length="123" mass="13895">MAQLKRNSIKLMNAERRIASLKSINDKLDLGNGMTIQELEASIQSVREKLETYNTILSTVDAAYNNLLEAEEVLGGLSEKMLMAVAVKYGKNSFEYEMAGGVRRTERKRRIRRTIDSADPELN</sequence>
<proteinExistence type="predicted"/>
<dbReference type="Proteomes" id="UP000177870">
    <property type="component" value="Chromosome"/>
</dbReference>
<dbReference type="OrthoDB" id="531519at2"/>
<dbReference type="AlphaFoldDB" id="A0A1D8TRB0"/>